<reference evidence="2" key="1">
    <citation type="journal article" date="2022" name="bioRxiv">
        <title>Sequencing and chromosome-scale assembly of the giantPleurodeles waltlgenome.</title>
        <authorList>
            <person name="Brown T."/>
            <person name="Elewa A."/>
            <person name="Iarovenko S."/>
            <person name="Subramanian E."/>
            <person name="Araus A.J."/>
            <person name="Petzold A."/>
            <person name="Susuki M."/>
            <person name="Suzuki K.-i.T."/>
            <person name="Hayashi T."/>
            <person name="Toyoda A."/>
            <person name="Oliveira C."/>
            <person name="Osipova E."/>
            <person name="Leigh N.D."/>
            <person name="Simon A."/>
            <person name="Yun M.H."/>
        </authorList>
    </citation>
    <scope>NUCLEOTIDE SEQUENCE</scope>
    <source>
        <strain evidence="2">20211129_DDA</strain>
        <tissue evidence="2">Liver</tissue>
    </source>
</reference>
<feature type="compositionally biased region" description="Low complexity" evidence="1">
    <location>
        <begin position="64"/>
        <end position="73"/>
    </location>
</feature>
<protein>
    <submittedName>
        <fullName evidence="2">Uncharacterized protein</fullName>
    </submittedName>
</protein>
<feature type="region of interest" description="Disordered" evidence="1">
    <location>
        <begin position="64"/>
        <end position="83"/>
    </location>
</feature>
<accession>A0AAV7SHG1</accession>
<dbReference type="EMBL" id="JANPWB010000008">
    <property type="protein sequence ID" value="KAJ1163474.1"/>
    <property type="molecule type" value="Genomic_DNA"/>
</dbReference>
<sequence>MCRPRDRGRRGPKWRRTTEATFLGLREGDERRWLLATDRRRSLELGPGARIAWGGPCGSGVSDLSLPHPSSSHGRTGAESGLLWGLPRLDGRSGCATRRALGPCPARSPYGNPRERPCGLEADRGTGALLPPSPLLWDGNRGRDLSRDRL</sequence>
<name>A0AAV7SHG1_PLEWA</name>
<evidence type="ECO:0000256" key="1">
    <source>
        <dbReference type="SAM" id="MobiDB-lite"/>
    </source>
</evidence>
<proteinExistence type="predicted"/>
<feature type="region of interest" description="Disordered" evidence="1">
    <location>
        <begin position="98"/>
        <end position="150"/>
    </location>
</feature>
<gene>
    <name evidence="2" type="ORF">NDU88_003932</name>
</gene>
<keyword evidence="3" id="KW-1185">Reference proteome</keyword>
<evidence type="ECO:0000313" key="2">
    <source>
        <dbReference type="EMBL" id="KAJ1163474.1"/>
    </source>
</evidence>
<organism evidence="2 3">
    <name type="scientific">Pleurodeles waltl</name>
    <name type="common">Iberian ribbed newt</name>
    <dbReference type="NCBI Taxonomy" id="8319"/>
    <lineage>
        <taxon>Eukaryota</taxon>
        <taxon>Metazoa</taxon>
        <taxon>Chordata</taxon>
        <taxon>Craniata</taxon>
        <taxon>Vertebrata</taxon>
        <taxon>Euteleostomi</taxon>
        <taxon>Amphibia</taxon>
        <taxon>Batrachia</taxon>
        <taxon>Caudata</taxon>
        <taxon>Salamandroidea</taxon>
        <taxon>Salamandridae</taxon>
        <taxon>Pleurodelinae</taxon>
        <taxon>Pleurodeles</taxon>
    </lineage>
</organism>
<dbReference type="Proteomes" id="UP001066276">
    <property type="component" value="Chromosome 4_2"/>
</dbReference>
<comment type="caution">
    <text evidence="2">The sequence shown here is derived from an EMBL/GenBank/DDBJ whole genome shotgun (WGS) entry which is preliminary data.</text>
</comment>
<feature type="compositionally biased region" description="Basic and acidic residues" evidence="1">
    <location>
        <begin position="140"/>
        <end position="150"/>
    </location>
</feature>
<dbReference type="AlphaFoldDB" id="A0AAV7SHG1"/>
<evidence type="ECO:0000313" key="3">
    <source>
        <dbReference type="Proteomes" id="UP001066276"/>
    </source>
</evidence>
<feature type="compositionally biased region" description="Basic and acidic residues" evidence="1">
    <location>
        <begin position="113"/>
        <end position="124"/>
    </location>
</feature>